<sequence>MSSTITVSDRVWTVPNALSVVRLLGVPLFLWLIIRGHDGWALAVLAGSAATDYLDGWIARRFDQVTRLGQLLDPVADRLYILSALAGLLVRGIVPWWLVALIVGRDLWGALALRRWRSYGLRTLPVTFVGKAATFNLLYALPLLLLGHGSGAVADVVRPIAWAFTWWGVALYWLAAVMYFVQAQHLVAAVRHEAAAPPSTRRHRLGPTVQQAAHEQAAHEQGEVSR</sequence>
<proteinExistence type="inferred from homology"/>
<keyword evidence="6 13" id="KW-1133">Transmembrane helix</keyword>
<evidence type="ECO:0000256" key="4">
    <source>
        <dbReference type="ARBA" id="ARBA00022679"/>
    </source>
</evidence>
<comment type="subcellular location">
    <subcellularLocation>
        <location evidence="1">Membrane</location>
        <topology evidence="1">Multi-pass membrane protein</topology>
    </subcellularLocation>
</comment>
<keyword evidence="10" id="KW-1208">Phospholipid metabolism</keyword>
<keyword evidence="3" id="KW-0444">Lipid biosynthesis</keyword>
<evidence type="ECO:0000256" key="11">
    <source>
        <dbReference type="RuleBase" id="RU003750"/>
    </source>
</evidence>
<protein>
    <submittedName>
        <fullName evidence="14">CDP-diacylglycerol--glycerol-3-phosphate 3-phosphatidyltransferase</fullName>
    </submittedName>
</protein>
<evidence type="ECO:0000256" key="6">
    <source>
        <dbReference type="ARBA" id="ARBA00022989"/>
    </source>
</evidence>
<evidence type="ECO:0000256" key="12">
    <source>
        <dbReference type="SAM" id="MobiDB-lite"/>
    </source>
</evidence>
<dbReference type="PANTHER" id="PTHR14269">
    <property type="entry name" value="CDP-DIACYLGLYCEROL--GLYCEROL-3-PHOSPHATE 3-PHOSPHATIDYLTRANSFERASE-RELATED"/>
    <property type="match status" value="1"/>
</dbReference>
<evidence type="ECO:0000256" key="3">
    <source>
        <dbReference type="ARBA" id="ARBA00022516"/>
    </source>
</evidence>
<evidence type="ECO:0000256" key="7">
    <source>
        <dbReference type="ARBA" id="ARBA00023098"/>
    </source>
</evidence>
<dbReference type="InterPro" id="IPR048254">
    <property type="entry name" value="CDP_ALCOHOL_P_TRANSF_CS"/>
</dbReference>
<feature type="region of interest" description="Disordered" evidence="12">
    <location>
        <begin position="198"/>
        <end position="226"/>
    </location>
</feature>
<accession>A0ABQ6HQ92</accession>
<dbReference type="PANTHER" id="PTHR14269:SF62">
    <property type="entry name" value="CDP-DIACYLGLYCEROL--GLYCEROL-3-PHOSPHATE 3-PHOSPHATIDYLTRANSFERASE 1, CHLOROPLASTIC"/>
    <property type="match status" value="1"/>
</dbReference>
<feature type="transmembrane region" description="Helical" evidence="13">
    <location>
        <begin position="12"/>
        <end position="33"/>
    </location>
</feature>
<dbReference type="RefSeq" id="WP_338155665.1">
    <property type="nucleotide sequence ID" value="NZ_BSUJ01000001.1"/>
</dbReference>
<keyword evidence="7" id="KW-0443">Lipid metabolism</keyword>
<evidence type="ECO:0000256" key="1">
    <source>
        <dbReference type="ARBA" id="ARBA00004141"/>
    </source>
</evidence>
<evidence type="ECO:0000256" key="10">
    <source>
        <dbReference type="ARBA" id="ARBA00023264"/>
    </source>
</evidence>
<keyword evidence="5 13" id="KW-0812">Transmembrane</keyword>
<keyword evidence="9" id="KW-0594">Phospholipid biosynthesis</keyword>
<feature type="transmembrane region" description="Helical" evidence="13">
    <location>
        <begin position="79"/>
        <end position="103"/>
    </location>
</feature>
<keyword evidence="8 13" id="KW-0472">Membrane</keyword>
<reference evidence="15" key="1">
    <citation type="journal article" date="2019" name="Int. J. Syst. Evol. Microbiol.">
        <title>The Global Catalogue of Microorganisms (GCM) 10K type strain sequencing project: providing services to taxonomists for standard genome sequencing and annotation.</title>
        <authorList>
            <consortium name="The Broad Institute Genomics Platform"/>
            <consortium name="The Broad Institute Genome Sequencing Center for Infectious Disease"/>
            <person name="Wu L."/>
            <person name="Ma J."/>
        </authorList>
    </citation>
    <scope>NUCLEOTIDE SEQUENCE [LARGE SCALE GENOMIC DNA]</scope>
    <source>
        <strain evidence="15">NBRC 105830</strain>
    </source>
</reference>
<dbReference type="InterPro" id="IPR050324">
    <property type="entry name" value="CDP-alcohol_PTase-I"/>
</dbReference>
<comment type="caution">
    <text evidence="14">The sequence shown here is derived from an EMBL/GenBank/DDBJ whole genome shotgun (WGS) entry which is preliminary data.</text>
</comment>
<feature type="compositionally biased region" description="Basic and acidic residues" evidence="12">
    <location>
        <begin position="216"/>
        <end position="226"/>
    </location>
</feature>
<dbReference type="Proteomes" id="UP001157109">
    <property type="component" value="Unassembled WGS sequence"/>
</dbReference>
<evidence type="ECO:0000256" key="13">
    <source>
        <dbReference type="SAM" id="Phobius"/>
    </source>
</evidence>
<evidence type="ECO:0000256" key="9">
    <source>
        <dbReference type="ARBA" id="ARBA00023209"/>
    </source>
</evidence>
<gene>
    <name evidence="14" type="ORF">GCM10025862_16450</name>
</gene>
<evidence type="ECO:0000256" key="5">
    <source>
        <dbReference type="ARBA" id="ARBA00022692"/>
    </source>
</evidence>
<comment type="similarity">
    <text evidence="2 11">Belongs to the CDP-alcohol phosphatidyltransferase class-I family.</text>
</comment>
<dbReference type="Pfam" id="PF01066">
    <property type="entry name" value="CDP-OH_P_transf"/>
    <property type="match status" value="1"/>
</dbReference>
<dbReference type="InterPro" id="IPR000462">
    <property type="entry name" value="CDP-OH_P_trans"/>
</dbReference>
<name>A0ABQ6HQ92_9MICO</name>
<keyword evidence="4 11" id="KW-0808">Transferase</keyword>
<evidence type="ECO:0000256" key="2">
    <source>
        <dbReference type="ARBA" id="ARBA00010441"/>
    </source>
</evidence>
<organism evidence="14 15">
    <name type="scientific">Arsenicicoccus piscis</name>
    <dbReference type="NCBI Taxonomy" id="673954"/>
    <lineage>
        <taxon>Bacteria</taxon>
        <taxon>Bacillati</taxon>
        <taxon>Actinomycetota</taxon>
        <taxon>Actinomycetes</taxon>
        <taxon>Micrococcales</taxon>
        <taxon>Intrasporangiaceae</taxon>
        <taxon>Arsenicicoccus</taxon>
    </lineage>
</organism>
<evidence type="ECO:0000313" key="14">
    <source>
        <dbReference type="EMBL" id="GMA19624.1"/>
    </source>
</evidence>
<evidence type="ECO:0000256" key="8">
    <source>
        <dbReference type="ARBA" id="ARBA00023136"/>
    </source>
</evidence>
<evidence type="ECO:0000313" key="15">
    <source>
        <dbReference type="Proteomes" id="UP001157109"/>
    </source>
</evidence>
<feature type="transmembrane region" description="Helical" evidence="13">
    <location>
        <begin position="124"/>
        <end position="148"/>
    </location>
</feature>
<dbReference type="PROSITE" id="PS00379">
    <property type="entry name" value="CDP_ALCOHOL_P_TRANSF"/>
    <property type="match status" value="1"/>
</dbReference>
<feature type="transmembrane region" description="Helical" evidence="13">
    <location>
        <begin position="160"/>
        <end position="181"/>
    </location>
</feature>
<dbReference type="Gene3D" id="1.20.120.1760">
    <property type="match status" value="1"/>
</dbReference>
<dbReference type="EMBL" id="BSUJ01000001">
    <property type="protein sequence ID" value="GMA19624.1"/>
    <property type="molecule type" value="Genomic_DNA"/>
</dbReference>
<dbReference type="InterPro" id="IPR043130">
    <property type="entry name" value="CDP-OH_PTrfase_TM_dom"/>
</dbReference>
<keyword evidence="15" id="KW-1185">Reference proteome</keyword>